<evidence type="ECO:0008006" key="17">
    <source>
        <dbReference type="Google" id="ProtNLM"/>
    </source>
</evidence>
<dbReference type="InterPro" id="IPR000209">
    <property type="entry name" value="Peptidase_S8/S53_dom"/>
</dbReference>
<evidence type="ECO:0000256" key="3">
    <source>
        <dbReference type="ARBA" id="ARBA00022729"/>
    </source>
</evidence>
<keyword evidence="10" id="KW-0472">Membrane</keyword>
<feature type="active site" description="Charge relay system" evidence="6 7">
    <location>
        <position position="366"/>
    </location>
</feature>
<feature type="active site" description="Charge relay system" evidence="6 7">
    <location>
        <position position="275"/>
    </location>
</feature>
<keyword evidence="3" id="KW-0732">Signal</keyword>
<dbReference type="Gene3D" id="2.60.120.380">
    <property type="match status" value="1"/>
</dbReference>
<dbReference type="Gene3D" id="3.40.50.200">
    <property type="entry name" value="Peptidase S8/S53 domain"/>
    <property type="match status" value="1"/>
</dbReference>
<dbReference type="PANTHER" id="PTHR10795">
    <property type="entry name" value="PROPROTEIN CONVERTASE SUBTILISIN/KEXIN"/>
    <property type="match status" value="1"/>
</dbReference>
<dbReference type="InterPro" id="IPR015500">
    <property type="entry name" value="Peptidase_S8_subtilisin-rel"/>
</dbReference>
<dbReference type="OrthoDB" id="9762066at2"/>
<gene>
    <name evidence="15" type="ORF">ELQ90_04640</name>
</gene>
<comment type="caution">
    <text evidence="15">The sequence shown here is derived from an EMBL/GenBank/DDBJ whole genome shotgun (WGS) entry which is preliminary data.</text>
</comment>
<evidence type="ECO:0000256" key="6">
    <source>
        <dbReference type="PIRSR" id="PIRSR615500-1"/>
    </source>
</evidence>
<dbReference type="Gene3D" id="3.30.70.80">
    <property type="entry name" value="Peptidase S8 propeptide/proteinase inhibitor I9"/>
    <property type="match status" value="1"/>
</dbReference>
<reference evidence="15 16" key="1">
    <citation type="submission" date="2018-12" db="EMBL/GenBank/DDBJ databases">
        <authorList>
            <person name="Li F."/>
        </authorList>
    </citation>
    <scope>NUCLEOTIDE SEQUENCE [LARGE SCALE GENOMIC DNA]</scope>
    <source>
        <strain evidence="15 16">11W25H-1</strain>
    </source>
</reference>
<feature type="active site" description="Charge relay system" evidence="6 7">
    <location>
        <position position="692"/>
    </location>
</feature>
<keyword evidence="16" id="KW-1185">Reference proteome</keyword>
<feature type="region of interest" description="Disordered" evidence="9">
    <location>
        <begin position="60"/>
        <end position="94"/>
    </location>
</feature>
<dbReference type="Pfam" id="PF00082">
    <property type="entry name" value="Peptidase_S8"/>
    <property type="match status" value="1"/>
</dbReference>
<dbReference type="CDD" id="cd02120">
    <property type="entry name" value="PA_subtilisin_like"/>
    <property type="match status" value="1"/>
</dbReference>
<feature type="transmembrane region" description="Helical" evidence="10">
    <location>
        <begin position="1541"/>
        <end position="1563"/>
    </location>
</feature>
<evidence type="ECO:0000256" key="9">
    <source>
        <dbReference type="SAM" id="MobiDB-lite"/>
    </source>
</evidence>
<evidence type="ECO:0000256" key="1">
    <source>
        <dbReference type="ARBA" id="ARBA00011073"/>
    </source>
</evidence>
<evidence type="ECO:0000256" key="5">
    <source>
        <dbReference type="ARBA" id="ARBA00022825"/>
    </source>
</evidence>
<dbReference type="Pfam" id="PF05922">
    <property type="entry name" value="Inhibitor_I9"/>
    <property type="match status" value="1"/>
</dbReference>
<keyword evidence="5 7" id="KW-0720">Serine protease</keyword>
<evidence type="ECO:0000313" key="15">
    <source>
        <dbReference type="EMBL" id="RWZ53208.1"/>
    </source>
</evidence>
<keyword evidence="2 7" id="KW-0645">Protease</keyword>
<dbReference type="InterPro" id="IPR003137">
    <property type="entry name" value="PA_domain"/>
</dbReference>
<dbReference type="PROSITE" id="PS00136">
    <property type="entry name" value="SUBTILASE_ASP"/>
    <property type="match status" value="1"/>
</dbReference>
<dbReference type="SUPFAM" id="SSF54897">
    <property type="entry name" value="Protease propeptides/inhibitors"/>
    <property type="match status" value="1"/>
</dbReference>
<evidence type="ECO:0000259" key="14">
    <source>
        <dbReference type="Pfam" id="PF17766"/>
    </source>
</evidence>
<evidence type="ECO:0000256" key="2">
    <source>
        <dbReference type="ARBA" id="ARBA00022670"/>
    </source>
</evidence>
<evidence type="ECO:0000259" key="11">
    <source>
        <dbReference type="Pfam" id="PF00082"/>
    </source>
</evidence>
<evidence type="ECO:0000259" key="13">
    <source>
        <dbReference type="Pfam" id="PF05922"/>
    </source>
</evidence>
<evidence type="ECO:0000259" key="12">
    <source>
        <dbReference type="Pfam" id="PF02225"/>
    </source>
</evidence>
<dbReference type="InterPro" id="IPR010259">
    <property type="entry name" value="S8pro/Inhibitor_I9"/>
</dbReference>
<dbReference type="SUPFAM" id="SSF52743">
    <property type="entry name" value="Subtilisin-like"/>
    <property type="match status" value="1"/>
</dbReference>
<sequence length="1576" mass="159876">MPVSRRRGEAGSSPLHRGADVSSAFPRCCGSMNGGVRNRTAPLSDTRSIDAEPVASVATEEGLSGCASSPGGPVPSRCLKGPSVKLRSPRPAPAHRRPARILAAALALGAVTVSLALPSTALALEPIVAPSSATEFSTPAGDAGTEETKTYVVVLRDQAAAARSGSRFDAASRRVADYTRGLEETQSQVAESVGADILIGYTLATNGFAADLTDAQLEKLRSDTRVATVVENEILSVSDAGTSTGYLGLEGDDGVWSSLGGSDEAGAGIVVGIIDTGIAPENPSFAGEALRSTAGGDPYRDGDAIIFEKTDGSQFRGTCETGDQFTADDCSTKLIGARYFVNGFGADRIGTTATGEYLSPRDGASHGSHTASTAAGNASVDAVTAGPVISGVAPAAKLAVYKACWEGPDPAATTDDGCATADLLAAIDAAVADNVDVINYSIGGGAAETTNSLTDQAFMRAAEVGIFVAAAAGNAGPNASTLDNASPWITTVAASTIPAPEGTVRLGDGTAFLGATTTVPSAGVAGPFVSAADVALAGATSSALCGPDSLDPARTAGTIVLCDRGEVDRVAKSAEVARAGGIGMVLVNTSPDSTDLDAHSVPTIHVDSAARDALVAYTATDGATATLENGNTAGEAPAPTPQVAGFSSRGPVLADGSDLIKPDVAAPGVNILAATANADEADPTWGYMSGTSMASPHVAGLAALYLGEHPTASPSEVKSALMTTARETLTDIGEPFGDPFGQGNGEVVPRDYLSPGLLYLNDVTDWTAYLQGIGEEHGVDPIDPSDLNLPSIGIGGLAGSQTVTRTVTATASGEYTASVEGLSGVSVTVSPSTLSFDAAGEEREFTVTFTRTDAELSRFSTGYLTWANDRFAVRSALAIQPVALDVPTEVAGTGTTGEVGIPVSVGEAGSIPLSADGLARGSRQTGTGTVGASSDRFAITIPAGTTFARFDLDAADDSADLDLVVSRRNQNGGFSQVGMSATGSADERVDLGSVPASGGTYLVDVSFYSAASDGSTSLDYTLTTFAVDPAAAAGEFTTEPGTLSGAVGDTPIVRAAWSGLDGGTYLGVVRFGDTGLTTIVTVDAGDEPVAAPGLAALEVGPEWVGLGGDLRVSATGLVAGERYSASIDGIGVVRVGVAPPGGAIDWFVTVPNDTTAGAHELTLAGGGAELSAPFNVTPVTIQNAWGYPTVAFDGTPMSRLAITYSGHGTIHYTIESVASGERFADETLRVGEVTGLPSLTIDTTTVEVAAGELVGVIAVVFEDGSEGPSYTTEVFTAETSGPSSLTITPTIADPDVVDVAVDNRTGTTIVEMLRYVGCDGRLVVASEFFDGGNATRTWDLTGFVSVEVFDEATATTIASFENTADGRCDTAGISISQNYWGTMTVGDETDEERPLTLEVSNRYAPYSGGFDLVVGEGEQRFERDPFFYEAIPVEEITERGPVISRSMPVREETPLWAVTGWEATVPPGIHLIAQTWINIPGVSTEDLRPGAEGPTEPGEPGGPGEPGDPDEPTPGPQPSEIPGDPDEPDASDSDPLASTGAAGAAALMLAAGTAISLGAFALLRGRRRRGGASTVD</sequence>
<evidence type="ECO:0000256" key="7">
    <source>
        <dbReference type="PROSITE-ProRule" id="PRU01240"/>
    </source>
</evidence>
<dbReference type="InterPro" id="IPR037045">
    <property type="entry name" value="S8pro/Inhibitor_I9_sf"/>
</dbReference>
<keyword evidence="10" id="KW-0812">Transmembrane</keyword>
<evidence type="ECO:0000256" key="4">
    <source>
        <dbReference type="ARBA" id="ARBA00022801"/>
    </source>
</evidence>
<evidence type="ECO:0000256" key="10">
    <source>
        <dbReference type="SAM" id="Phobius"/>
    </source>
</evidence>
<protein>
    <recommendedName>
        <fullName evidence="17">Serine protease</fullName>
    </recommendedName>
</protein>
<proteinExistence type="inferred from homology"/>
<dbReference type="InterPro" id="IPR045051">
    <property type="entry name" value="SBT"/>
</dbReference>
<feature type="region of interest" description="Disordered" evidence="9">
    <location>
        <begin position="1483"/>
        <end position="1539"/>
    </location>
</feature>
<name>A0A444PZA5_9MICO</name>
<dbReference type="GO" id="GO:0004252">
    <property type="term" value="F:serine-type endopeptidase activity"/>
    <property type="evidence" value="ECO:0007669"/>
    <property type="project" value="UniProtKB-UniRule"/>
</dbReference>
<dbReference type="InterPro" id="IPR041469">
    <property type="entry name" value="Subtilisin-like_FN3"/>
</dbReference>
<feature type="compositionally biased region" description="Acidic residues" evidence="9">
    <location>
        <begin position="1523"/>
        <end position="1532"/>
    </location>
</feature>
<dbReference type="EMBL" id="RZNB01000001">
    <property type="protein sequence ID" value="RWZ53208.1"/>
    <property type="molecule type" value="Genomic_DNA"/>
</dbReference>
<feature type="region of interest" description="Disordered" evidence="9">
    <location>
        <begin position="629"/>
        <end position="649"/>
    </location>
</feature>
<dbReference type="Proteomes" id="UP000288547">
    <property type="component" value="Unassembled WGS sequence"/>
</dbReference>
<dbReference type="PRINTS" id="PR00723">
    <property type="entry name" value="SUBTILISIN"/>
</dbReference>
<feature type="domain" description="Peptidase S8/S53" evidence="11">
    <location>
        <begin position="266"/>
        <end position="745"/>
    </location>
</feature>
<dbReference type="GO" id="GO:0006508">
    <property type="term" value="P:proteolysis"/>
    <property type="evidence" value="ECO:0007669"/>
    <property type="project" value="UniProtKB-KW"/>
</dbReference>
<organism evidence="15 16">
    <name type="scientific">Labedella phragmitis</name>
    <dbReference type="NCBI Taxonomy" id="2498849"/>
    <lineage>
        <taxon>Bacteria</taxon>
        <taxon>Bacillati</taxon>
        <taxon>Actinomycetota</taxon>
        <taxon>Actinomycetes</taxon>
        <taxon>Micrococcales</taxon>
        <taxon>Microbacteriaceae</taxon>
        <taxon>Labedella</taxon>
    </lineage>
</organism>
<evidence type="ECO:0000256" key="8">
    <source>
        <dbReference type="RuleBase" id="RU003355"/>
    </source>
</evidence>
<dbReference type="Pfam" id="PF17766">
    <property type="entry name" value="fn3_6"/>
    <property type="match status" value="1"/>
</dbReference>
<keyword evidence="4 7" id="KW-0378">Hydrolase</keyword>
<dbReference type="Gene3D" id="2.60.40.2310">
    <property type="match status" value="1"/>
</dbReference>
<dbReference type="PROSITE" id="PS51892">
    <property type="entry name" value="SUBTILASE"/>
    <property type="match status" value="1"/>
</dbReference>
<dbReference type="PROSITE" id="PS00138">
    <property type="entry name" value="SUBTILASE_SER"/>
    <property type="match status" value="1"/>
</dbReference>
<dbReference type="InterPro" id="IPR023828">
    <property type="entry name" value="Peptidase_S8_Ser-AS"/>
</dbReference>
<dbReference type="Pfam" id="PF02225">
    <property type="entry name" value="PA"/>
    <property type="match status" value="1"/>
</dbReference>
<accession>A0A444PZA5</accession>
<comment type="similarity">
    <text evidence="1 7 8">Belongs to the peptidase S8 family.</text>
</comment>
<keyword evidence="10" id="KW-1133">Transmembrane helix</keyword>
<dbReference type="InterPro" id="IPR023827">
    <property type="entry name" value="Peptidase_S8_Asp-AS"/>
</dbReference>
<feature type="domain" description="Subtilisin-like protease fibronectin type-III" evidence="14">
    <location>
        <begin position="786"/>
        <end position="879"/>
    </location>
</feature>
<feature type="domain" description="Inhibitor I9" evidence="13">
    <location>
        <begin position="150"/>
        <end position="236"/>
    </location>
</feature>
<dbReference type="InterPro" id="IPR036852">
    <property type="entry name" value="Peptidase_S8/S53_dom_sf"/>
</dbReference>
<dbReference type="Gene3D" id="3.50.30.30">
    <property type="match status" value="1"/>
</dbReference>
<evidence type="ECO:0000313" key="16">
    <source>
        <dbReference type="Proteomes" id="UP000288547"/>
    </source>
</evidence>
<feature type="domain" description="PA" evidence="12">
    <location>
        <begin position="537"/>
        <end position="614"/>
    </location>
</feature>